<gene>
    <name evidence="5" type="ORF">PPRIM_AZ9-3.1.T0220107</name>
</gene>
<proteinExistence type="predicted"/>
<keyword evidence="6" id="KW-1185">Reference proteome</keyword>
<evidence type="ECO:0000259" key="4">
    <source>
        <dbReference type="PROSITE" id="PS50057"/>
    </source>
</evidence>
<dbReference type="Pfam" id="PF00621">
    <property type="entry name" value="RhoGEF"/>
    <property type="match status" value="1"/>
</dbReference>
<reference evidence="5" key="1">
    <citation type="submission" date="2021-01" db="EMBL/GenBank/DDBJ databases">
        <authorList>
            <consortium name="Genoscope - CEA"/>
            <person name="William W."/>
        </authorList>
    </citation>
    <scope>NUCLEOTIDE SEQUENCE</scope>
</reference>
<feature type="coiled-coil region" evidence="1">
    <location>
        <begin position="445"/>
        <end position="475"/>
    </location>
</feature>
<evidence type="ECO:0008006" key="7">
    <source>
        <dbReference type="Google" id="ProtNLM"/>
    </source>
</evidence>
<dbReference type="GO" id="GO:0005737">
    <property type="term" value="C:cytoplasm"/>
    <property type="evidence" value="ECO:0007669"/>
    <property type="project" value="TreeGrafter"/>
</dbReference>
<sequence>MNCRFDQEIDTIQQNLTNPTNSHSNKQKNYLYNLLNIQQPINKEHQKYSDNIKIQQQSNQSINDQHNRHSSKPRLSTMPNLEEVERIDRISNQFQQTMAKLEEVQEYNSTNNQDTYLKKVIIVQSKIRSFLMKRQYLNLKTQFQYRKRVLNELFITEQSYCQALTILINSYLKPLREQNKLISSSTIQQIFSNVEAIQQLSVDILEIFRKKQEQFNYYSLIADIQLQQHISFFKIYSIYLVNYQKAFSVQMKLKKENKQYKQFLDAIDKQNQGKTLESYFLILPVQRIPKYVLLFKDLLKNTSQDHPDYSNIKLVLEKFEQVANQNNKSMDSLLKNQKLFDLQKQYGNFVKILEQNRQFLREESLHMYFTKGAQIKPMIVYFLSDLILVTERDQTKSEHNFKTYIKLNHLSKCQQLPEMYKYKYLFQIYGVDNSVIFVVQSQNSEKDMQEYINLVNQEIKELQDKKAERDKALQDMIPEKQKINQIDHISVSVQIIGTEDVIDATDKKFTQYIFEIDINNNITQKIYLRYSLFKKILQDVKMLFPKIKIPETKENSYFDRNESAVIDKRKIVMIEFLQILLNSQDFKENKTQNQPILVLLGLPENFYDLPAILVKQYRQSILGVGINFRASKKPTSGTVEFSQHSVSFSSNENSNFTTMFTQIGSPRDITKLNEVQSNGLKFSDQKTEQTLCQTTKDPQTPVRGLRAASMKNVRKISATQLLAVESKGNSRQSSVVDKDFLNSIQVKIKVMVFLNFKQIEKEFFINKDTSAFSLMEEIATDIQLQSAYDFRLYYIDNTYLKPLDNDEKLWNFLVRFDEPFGLFKKSQKVPLYNGKLLQLRKHLFVSNKEETDYYTQDLVRLQLISYQLFDDISNLRLTLGPKDHILYTAFYLYLNGHKTIDPKRIPMNEIKKFLPPIAIKIISQDEWSNFLPTLVQNFHCQIVNEKQNQQQQIKSDYNLIDNQNDRFKNEQMTEIHFALLVFLNLLKSKKFYGVTKFSVKPDKDSMNKIIELSNNYWNKKKKQDKQLQNHNTENIKGISSLCLGISYNSIIILSSFISQFELLELNFDEIESISSLQTTLTIYLEDLTKQSGRQENNQNNKEKPCLKLETEKSYQIKQLIDEYFKLQMENHEQTDEFFEMK</sequence>
<dbReference type="InterPro" id="IPR000219">
    <property type="entry name" value="DH_dom"/>
</dbReference>
<dbReference type="Proteomes" id="UP000688137">
    <property type="component" value="Unassembled WGS sequence"/>
</dbReference>
<evidence type="ECO:0000259" key="3">
    <source>
        <dbReference type="PROSITE" id="PS50010"/>
    </source>
</evidence>
<dbReference type="InterPro" id="IPR051092">
    <property type="entry name" value="FYVE_RhoGEF_PH"/>
</dbReference>
<accession>A0A8S1KK98</accession>
<dbReference type="PROSITE" id="PS50010">
    <property type="entry name" value="DH_2"/>
    <property type="match status" value="1"/>
</dbReference>
<feature type="region of interest" description="Disordered" evidence="2">
    <location>
        <begin position="56"/>
        <end position="75"/>
    </location>
</feature>
<dbReference type="GO" id="GO:0005085">
    <property type="term" value="F:guanyl-nucleotide exchange factor activity"/>
    <property type="evidence" value="ECO:0007669"/>
    <property type="project" value="InterPro"/>
</dbReference>
<organism evidence="5 6">
    <name type="scientific">Paramecium primaurelia</name>
    <dbReference type="NCBI Taxonomy" id="5886"/>
    <lineage>
        <taxon>Eukaryota</taxon>
        <taxon>Sar</taxon>
        <taxon>Alveolata</taxon>
        <taxon>Ciliophora</taxon>
        <taxon>Intramacronucleata</taxon>
        <taxon>Oligohymenophorea</taxon>
        <taxon>Peniculida</taxon>
        <taxon>Parameciidae</taxon>
        <taxon>Paramecium</taxon>
    </lineage>
</organism>
<evidence type="ECO:0000256" key="1">
    <source>
        <dbReference type="SAM" id="Coils"/>
    </source>
</evidence>
<dbReference type="SMART" id="SM00325">
    <property type="entry name" value="RhoGEF"/>
    <property type="match status" value="1"/>
</dbReference>
<dbReference type="PANTHER" id="PTHR12673:SF159">
    <property type="entry name" value="LD03170P"/>
    <property type="match status" value="1"/>
</dbReference>
<evidence type="ECO:0000256" key="2">
    <source>
        <dbReference type="SAM" id="MobiDB-lite"/>
    </source>
</evidence>
<evidence type="ECO:0000313" key="6">
    <source>
        <dbReference type="Proteomes" id="UP000688137"/>
    </source>
</evidence>
<feature type="domain" description="DH" evidence="3">
    <location>
        <begin position="145"/>
        <end position="329"/>
    </location>
</feature>
<dbReference type="InterPro" id="IPR000299">
    <property type="entry name" value="FERM_domain"/>
</dbReference>
<dbReference type="PANTHER" id="PTHR12673">
    <property type="entry name" value="FACIOGENITAL DYSPLASIA PROTEIN"/>
    <property type="match status" value="1"/>
</dbReference>
<comment type="caution">
    <text evidence="5">The sequence shown here is derived from an EMBL/GenBank/DDBJ whole genome shotgun (WGS) entry which is preliminary data.</text>
</comment>
<feature type="domain" description="FERM" evidence="4">
    <location>
        <begin position="748"/>
        <end position="1131"/>
    </location>
</feature>
<protein>
    <recommendedName>
        <fullName evidence="7">DH domain-containing protein</fullName>
    </recommendedName>
</protein>
<dbReference type="EMBL" id="CAJJDM010000020">
    <property type="protein sequence ID" value="CAD8054593.1"/>
    <property type="molecule type" value="Genomic_DNA"/>
</dbReference>
<name>A0A8S1KK98_PARPR</name>
<dbReference type="CDD" id="cd06093">
    <property type="entry name" value="PX_domain"/>
    <property type="match status" value="1"/>
</dbReference>
<keyword evidence="1" id="KW-0175">Coiled coil</keyword>
<dbReference type="AlphaFoldDB" id="A0A8S1KK98"/>
<dbReference type="PROSITE" id="PS50057">
    <property type="entry name" value="FERM_3"/>
    <property type="match status" value="1"/>
</dbReference>
<dbReference type="CDD" id="cd00160">
    <property type="entry name" value="RhoGEF"/>
    <property type="match status" value="1"/>
</dbReference>
<dbReference type="OMA" id="YIFEIDI"/>
<evidence type="ECO:0000313" key="5">
    <source>
        <dbReference type="EMBL" id="CAD8054593.1"/>
    </source>
</evidence>